<dbReference type="AlphaFoldDB" id="A0A379G7L7"/>
<reference evidence="9 10" key="1">
    <citation type="submission" date="2018-06" db="EMBL/GenBank/DDBJ databases">
        <authorList>
            <consortium name="Pathogen Informatics"/>
            <person name="Doyle S."/>
        </authorList>
    </citation>
    <scope>NUCLEOTIDE SEQUENCE [LARGE SCALE GENOMIC DNA]</scope>
    <source>
        <strain evidence="9 10">NCTC12026</strain>
    </source>
</reference>
<evidence type="ECO:0000256" key="5">
    <source>
        <dbReference type="ARBA" id="ARBA00023098"/>
    </source>
</evidence>
<dbReference type="Pfam" id="PF04116">
    <property type="entry name" value="FA_hydroxylase"/>
    <property type="match status" value="1"/>
</dbReference>
<protein>
    <submittedName>
        <fullName evidence="9">Fatty acid hydroxylase superfamily</fullName>
    </submittedName>
</protein>
<dbReference type="GO" id="GO:0012505">
    <property type="term" value="C:endomembrane system"/>
    <property type="evidence" value="ECO:0007669"/>
    <property type="project" value="UniProtKB-SubCell"/>
</dbReference>
<evidence type="ECO:0000259" key="8">
    <source>
        <dbReference type="Pfam" id="PF04116"/>
    </source>
</evidence>
<evidence type="ECO:0000313" key="9">
    <source>
        <dbReference type="EMBL" id="SUC36892.1"/>
    </source>
</evidence>
<keyword evidence="3 7" id="KW-1133">Transmembrane helix</keyword>
<dbReference type="OrthoDB" id="9770329at2"/>
<feature type="transmembrane region" description="Helical" evidence="7">
    <location>
        <begin position="6"/>
        <end position="23"/>
    </location>
</feature>
<keyword evidence="6 7" id="KW-0472">Membrane</keyword>
<comment type="subcellular location">
    <subcellularLocation>
        <location evidence="1">Endomembrane system</location>
        <topology evidence="1">Multi-pass membrane protein</topology>
    </subcellularLocation>
</comment>
<keyword evidence="4" id="KW-0560">Oxidoreductase</keyword>
<feature type="transmembrane region" description="Helical" evidence="7">
    <location>
        <begin position="323"/>
        <end position="347"/>
    </location>
</feature>
<dbReference type="GO" id="GO:0005506">
    <property type="term" value="F:iron ion binding"/>
    <property type="evidence" value="ECO:0007669"/>
    <property type="project" value="InterPro"/>
</dbReference>
<dbReference type="GO" id="GO:0050479">
    <property type="term" value="F:glyceryl-ether monooxygenase activity"/>
    <property type="evidence" value="ECO:0007669"/>
    <property type="project" value="TreeGrafter"/>
</dbReference>
<organism evidence="9 10">
    <name type="scientific">Providencia rustigianii</name>
    <dbReference type="NCBI Taxonomy" id="158850"/>
    <lineage>
        <taxon>Bacteria</taxon>
        <taxon>Pseudomonadati</taxon>
        <taxon>Pseudomonadota</taxon>
        <taxon>Gammaproteobacteria</taxon>
        <taxon>Enterobacterales</taxon>
        <taxon>Morganellaceae</taxon>
        <taxon>Providencia</taxon>
    </lineage>
</organism>
<feature type="transmembrane region" description="Helical" evidence="7">
    <location>
        <begin position="264"/>
        <end position="284"/>
    </location>
</feature>
<proteinExistence type="predicted"/>
<dbReference type="GO" id="GO:0006643">
    <property type="term" value="P:membrane lipid metabolic process"/>
    <property type="evidence" value="ECO:0007669"/>
    <property type="project" value="TreeGrafter"/>
</dbReference>
<evidence type="ECO:0000256" key="4">
    <source>
        <dbReference type="ARBA" id="ARBA00023002"/>
    </source>
</evidence>
<feature type="transmembrane region" description="Helical" evidence="7">
    <location>
        <begin position="44"/>
        <end position="66"/>
    </location>
</feature>
<evidence type="ECO:0000256" key="2">
    <source>
        <dbReference type="ARBA" id="ARBA00022692"/>
    </source>
</evidence>
<dbReference type="GO" id="GO:0016020">
    <property type="term" value="C:membrane"/>
    <property type="evidence" value="ECO:0007669"/>
    <property type="project" value="GOC"/>
</dbReference>
<dbReference type="PANTHER" id="PTHR21624">
    <property type="entry name" value="STEROL DESATURASE-RELATED PROTEIN"/>
    <property type="match status" value="1"/>
</dbReference>
<feature type="transmembrane region" description="Helical" evidence="7">
    <location>
        <begin position="132"/>
        <end position="158"/>
    </location>
</feature>
<dbReference type="InterPro" id="IPR051689">
    <property type="entry name" value="Sterol_desaturase/TMEM195"/>
</dbReference>
<dbReference type="RefSeq" id="WP_006814344.1">
    <property type="nucleotide sequence ID" value="NZ_AP018946.1"/>
</dbReference>
<dbReference type="GeneID" id="93422520"/>
<evidence type="ECO:0000313" key="10">
    <source>
        <dbReference type="Proteomes" id="UP000255129"/>
    </source>
</evidence>
<evidence type="ECO:0000256" key="6">
    <source>
        <dbReference type="ARBA" id="ARBA00023136"/>
    </source>
</evidence>
<feature type="transmembrane region" description="Helical" evidence="7">
    <location>
        <begin position="72"/>
        <end position="92"/>
    </location>
</feature>
<evidence type="ECO:0000256" key="1">
    <source>
        <dbReference type="ARBA" id="ARBA00004127"/>
    </source>
</evidence>
<evidence type="ECO:0000256" key="3">
    <source>
        <dbReference type="ARBA" id="ARBA00022989"/>
    </source>
</evidence>
<dbReference type="GO" id="GO:0008610">
    <property type="term" value="P:lipid biosynthetic process"/>
    <property type="evidence" value="ECO:0007669"/>
    <property type="project" value="InterPro"/>
</dbReference>
<dbReference type="PANTHER" id="PTHR21624:SF1">
    <property type="entry name" value="ALKYLGLYCEROL MONOOXYGENASE"/>
    <property type="match status" value="1"/>
</dbReference>
<dbReference type="Proteomes" id="UP000255129">
    <property type="component" value="Unassembled WGS sequence"/>
</dbReference>
<keyword evidence="5" id="KW-0443">Lipid metabolism</keyword>
<dbReference type="InterPro" id="IPR006694">
    <property type="entry name" value="Fatty_acid_hydroxylase"/>
</dbReference>
<name>A0A379G7L7_9GAMM</name>
<keyword evidence="2 7" id="KW-0812">Transmembrane</keyword>
<dbReference type="EMBL" id="UGUA01000002">
    <property type="protein sequence ID" value="SUC36892.1"/>
    <property type="molecule type" value="Genomic_DNA"/>
</dbReference>
<sequence>MNELTFPVIFMLLIVMAEAVIIARQKRASFSWRDVVFNLNSGHIMLWLFRGLELFCYGFVVTHFSLGIVDHWPIWLVWLFTLVAWDFGFYWLHRLHHRYRLLWAVHVVHHQGEHFNLSLGVRNSWYSSLTSIPFFLLLALMGVPLAVFMAISILHYTIQFFNHSGVIPRFRWLEKLMVTPHHHRVHHIKSGGYANRNFGGSFIIWDKLFGSFSEPPETPHQYGIGGESATQNPFVDSNRPFLRILGMKNGLKQPRETHYQIKEIFLVSGTLLLFTLVIGYIYLYGYGFNGTTGVQVGLFILLALGTVALSGLSSGYLWGKWSWFLVATMIAAWVLSAGWLMPFWLVVSGVLWLHSLLVLVGFGVTKVDKTDAQTE</sequence>
<feature type="domain" description="Fatty acid hydroxylase" evidence="8">
    <location>
        <begin position="78"/>
        <end position="211"/>
    </location>
</feature>
<gene>
    <name evidence="9" type="ORF">NCTC12026_03335</name>
</gene>
<evidence type="ECO:0000256" key="7">
    <source>
        <dbReference type="SAM" id="Phobius"/>
    </source>
</evidence>
<accession>A0A379G7L7</accession>
<feature type="transmembrane region" description="Helical" evidence="7">
    <location>
        <begin position="296"/>
        <end position="317"/>
    </location>
</feature>